<proteinExistence type="predicted"/>
<comment type="caution">
    <text evidence="1">The sequence shown here is derived from an EMBL/GenBank/DDBJ whole genome shotgun (WGS) entry which is preliminary data.</text>
</comment>
<accession>A0ABP3JMI4</accession>
<sequence length="58" mass="6400">MHYLRSLFGSFCPDPGEVEARSLLGFSLRIGCHLIASDGGEGYDRARVMGRARELLLC</sequence>
<evidence type="ECO:0000313" key="1">
    <source>
        <dbReference type="EMBL" id="GAA0454994.1"/>
    </source>
</evidence>
<dbReference type="EMBL" id="BAAAHB010000012">
    <property type="protein sequence ID" value="GAA0454994.1"/>
    <property type="molecule type" value="Genomic_DNA"/>
</dbReference>
<organism evidence="1 2">
    <name type="scientific">Streptomyces stramineus</name>
    <dbReference type="NCBI Taxonomy" id="173861"/>
    <lineage>
        <taxon>Bacteria</taxon>
        <taxon>Bacillati</taxon>
        <taxon>Actinomycetota</taxon>
        <taxon>Actinomycetes</taxon>
        <taxon>Kitasatosporales</taxon>
        <taxon>Streptomycetaceae</taxon>
        <taxon>Streptomyces</taxon>
    </lineage>
</organism>
<protein>
    <recommendedName>
        <fullName evidence="3">TetR family transcriptional regulator</fullName>
    </recommendedName>
</protein>
<reference evidence="2" key="1">
    <citation type="journal article" date="2019" name="Int. J. Syst. Evol. Microbiol.">
        <title>The Global Catalogue of Microorganisms (GCM) 10K type strain sequencing project: providing services to taxonomists for standard genome sequencing and annotation.</title>
        <authorList>
            <consortium name="The Broad Institute Genomics Platform"/>
            <consortium name="The Broad Institute Genome Sequencing Center for Infectious Disease"/>
            <person name="Wu L."/>
            <person name="Ma J."/>
        </authorList>
    </citation>
    <scope>NUCLEOTIDE SEQUENCE [LARGE SCALE GENOMIC DNA]</scope>
    <source>
        <strain evidence="2">JCM 10649</strain>
    </source>
</reference>
<name>A0ABP3JMI4_9ACTN</name>
<keyword evidence="2" id="KW-1185">Reference proteome</keyword>
<gene>
    <name evidence="1" type="ORF">GCM10009544_17160</name>
</gene>
<evidence type="ECO:0000313" key="2">
    <source>
        <dbReference type="Proteomes" id="UP001499895"/>
    </source>
</evidence>
<dbReference type="RefSeq" id="WP_344088197.1">
    <property type="nucleotide sequence ID" value="NZ_BAAAHB010000012.1"/>
</dbReference>
<evidence type="ECO:0008006" key="3">
    <source>
        <dbReference type="Google" id="ProtNLM"/>
    </source>
</evidence>
<dbReference type="Proteomes" id="UP001499895">
    <property type="component" value="Unassembled WGS sequence"/>
</dbReference>